<evidence type="ECO:0000256" key="1">
    <source>
        <dbReference type="SAM" id="Phobius"/>
    </source>
</evidence>
<name>A0A3P3ZC10_LEIBR</name>
<feature type="transmembrane region" description="Helical" evidence="1">
    <location>
        <begin position="15"/>
        <end position="33"/>
    </location>
</feature>
<dbReference type="AlphaFoldDB" id="A0A3P3ZC10"/>
<evidence type="ECO:0000313" key="2">
    <source>
        <dbReference type="EMBL" id="SYZ67654.1"/>
    </source>
</evidence>
<reference evidence="2 3" key="1">
    <citation type="submission" date="2018-09" db="EMBL/GenBank/DDBJ databases">
        <authorList>
            <person name="Peiro R."/>
            <person name="Begona"/>
            <person name="Cbmso G."/>
            <person name="Lopez M."/>
            <person name="Gonzalez S."/>
        </authorList>
    </citation>
    <scope>NUCLEOTIDE SEQUENCE [LARGE SCALE GENOMIC DNA]</scope>
</reference>
<keyword evidence="1" id="KW-0472">Membrane</keyword>
<sequence length="126" mass="14235">MLSLLSLQVETMSSLSSRVFLYTWHVVLVLLVVQSSVRLQRSSCNLCGTAEEVPVYHLEEWSSSACLACEAHWMRQVYTRSWSQGHSQQQQQQWVLLKEQVIGVVTDGVAQPVRPGWGVSRRGVCC</sequence>
<protein>
    <submittedName>
        <fullName evidence="2">Hypothetical_protein</fullName>
    </submittedName>
</protein>
<keyword evidence="1" id="KW-0812">Transmembrane</keyword>
<dbReference type="EMBL" id="LS997628">
    <property type="protein sequence ID" value="SYZ67654.1"/>
    <property type="molecule type" value="Genomic_DNA"/>
</dbReference>
<gene>
    <name evidence="2" type="ORF">LBRM2904_29.1360</name>
</gene>
<keyword evidence="1" id="KW-1133">Transmembrane helix</keyword>
<proteinExistence type="predicted"/>
<evidence type="ECO:0000313" key="3">
    <source>
        <dbReference type="Proteomes" id="UP000319462"/>
    </source>
</evidence>
<accession>A0A3P3ZC10</accession>
<organism evidence="2 3">
    <name type="scientific">Leishmania braziliensis MHOM/BR/75/M2904</name>
    <dbReference type="NCBI Taxonomy" id="420245"/>
    <lineage>
        <taxon>Eukaryota</taxon>
        <taxon>Discoba</taxon>
        <taxon>Euglenozoa</taxon>
        <taxon>Kinetoplastea</taxon>
        <taxon>Metakinetoplastina</taxon>
        <taxon>Trypanosomatida</taxon>
        <taxon>Trypanosomatidae</taxon>
        <taxon>Leishmaniinae</taxon>
        <taxon>Leishmania</taxon>
        <taxon>Leishmania braziliensis species complex</taxon>
    </lineage>
</organism>
<dbReference type="Proteomes" id="UP000319462">
    <property type="component" value="Chromosome 29"/>
</dbReference>